<comment type="caution">
    <text evidence="3">The sequence shown here is derived from an EMBL/GenBank/DDBJ whole genome shotgun (WGS) entry which is preliminary data.</text>
</comment>
<feature type="chain" id="PRO_5038447714" description="Lantibiotic immunity protein Spa1 C-terminal domain-containing protein" evidence="1">
    <location>
        <begin position="21"/>
        <end position="237"/>
    </location>
</feature>
<gene>
    <name evidence="3" type="ORF">BU202_08510</name>
</gene>
<dbReference type="InterPro" id="IPR040876">
    <property type="entry name" value="Spa1_C"/>
</dbReference>
<name>A0A1Q8E6C3_9STRE</name>
<dbReference type="AlphaFoldDB" id="A0A1Q8E6C3"/>
<accession>A0A1Q8E6C3</accession>
<dbReference type="OrthoDB" id="9807357at2"/>
<evidence type="ECO:0000256" key="1">
    <source>
        <dbReference type="SAM" id="SignalP"/>
    </source>
</evidence>
<feature type="signal peptide" evidence="1">
    <location>
        <begin position="1"/>
        <end position="20"/>
    </location>
</feature>
<dbReference type="EMBL" id="MSJM01000007">
    <property type="protein sequence ID" value="OLF47356.1"/>
    <property type="molecule type" value="Genomic_DNA"/>
</dbReference>
<sequence length="237" mass="27228">MKWKKFLFLMVLLGVTCLIACQQGQRAIVFNRENFTTFSYQQRNYTILNQKVDASELGRLELRFLHLEVIGGDNHHKGTSLSVQNLYRIRDGGLCIGIQDNYYRVKPSDELVASDERWKPAVSGEDGMMIGETFRVNHRDARMIDGGGHHYRVTNTLVSEEELDEFVTVLAEEVLFISDTGQRIPSSRWGAMDWTGQDSKEKRDLWTYGSIYTVKGRSAEEVLAIEVNNEYHLAIRE</sequence>
<organism evidence="3 4">
    <name type="scientific">Streptococcus cuniculi</name>
    <dbReference type="NCBI Taxonomy" id="1432788"/>
    <lineage>
        <taxon>Bacteria</taxon>
        <taxon>Bacillati</taxon>
        <taxon>Bacillota</taxon>
        <taxon>Bacilli</taxon>
        <taxon>Lactobacillales</taxon>
        <taxon>Streptococcaceae</taxon>
        <taxon>Streptococcus</taxon>
    </lineage>
</organism>
<keyword evidence="1" id="KW-0732">Signal</keyword>
<feature type="domain" description="Lantibiotic immunity protein Spa1 C-terminal" evidence="2">
    <location>
        <begin position="136"/>
        <end position="234"/>
    </location>
</feature>
<evidence type="ECO:0000259" key="2">
    <source>
        <dbReference type="Pfam" id="PF18218"/>
    </source>
</evidence>
<dbReference type="NCBIfam" id="NF033433">
    <property type="entry name" value="NisI_immun_dup"/>
    <property type="match status" value="2"/>
</dbReference>
<keyword evidence="4" id="KW-1185">Reference proteome</keyword>
<evidence type="ECO:0000313" key="4">
    <source>
        <dbReference type="Proteomes" id="UP000186890"/>
    </source>
</evidence>
<dbReference type="Pfam" id="PF18218">
    <property type="entry name" value="Spa1_C"/>
    <property type="match status" value="1"/>
</dbReference>
<dbReference type="Gene3D" id="2.170.150.60">
    <property type="match status" value="1"/>
</dbReference>
<reference evidence="4" key="1">
    <citation type="submission" date="2016-12" db="EMBL/GenBank/DDBJ databases">
        <authorList>
            <person name="Gulvik C.A."/>
        </authorList>
    </citation>
    <scope>NUCLEOTIDE SEQUENCE [LARGE SCALE GENOMIC DNA]</scope>
    <source>
        <strain evidence="4">NED12-00049-6B</strain>
    </source>
</reference>
<dbReference type="RefSeq" id="WP_075105355.1">
    <property type="nucleotide sequence ID" value="NZ_MSJM01000007.1"/>
</dbReference>
<evidence type="ECO:0000313" key="3">
    <source>
        <dbReference type="EMBL" id="OLF47356.1"/>
    </source>
</evidence>
<protein>
    <recommendedName>
        <fullName evidence="2">Lantibiotic immunity protein Spa1 C-terminal domain-containing protein</fullName>
    </recommendedName>
</protein>
<proteinExistence type="predicted"/>
<dbReference type="Proteomes" id="UP000186890">
    <property type="component" value="Unassembled WGS sequence"/>
</dbReference>